<evidence type="ECO:0000313" key="2">
    <source>
        <dbReference type="Proteomes" id="UP000268093"/>
    </source>
</evidence>
<comment type="caution">
    <text evidence="1">The sequence shown here is derived from an EMBL/GenBank/DDBJ whole genome shotgun (WGS) entry which is preliminary data.</text>
</comment>
<reference evidence="1 2" key="1">
    <citation type="journal article" date="2018" name="New Phytol.">
        <title>Phylogenomics of Endogonaceae and evolution of mycorrhizas within Mucoromycota.</title>
        <authorList>
            <person name="Chang Y."/>
            <person name="Desiro A."/>
            <person name="Na H."/>
            <person name="Sandor L."/>
            <person name="Lipzen A."/>
            <person name="Clum A."/>
            <person name="Barry K."/>
            <person name="Grigoriev I.V."/>
            <person name="Martin F.M."/>
            <person name="Stajich J.E."/>
            <person name="Smith M.E."/>
            <person name="Bonito G."/>
            <person name="Spatafora J.W."/>
        </authorList>
    </citation>
    <scope>NUCLEOTIDE SEQUENCE [LARGE SCALE GENOMIC DNA]</scope>
    <source>
        <strain evidence="1 2">GMNB39</strain>
    </source>
</reference>
<organism evidence="1 2">
    <name type="scientific">Jimgerdemannia flammicorona</name>
    <dbReference type="NCBI Taxonomy" id="994334"/>
    <lineage>
        <taxon>Eukaryota</taxon>
        <taxon>Fungi</taxon>
        <taxon>Fungi incertae sedis</taxon>
        <taxon>Mucoromycota</taxon>
        <taxon>Mucoromycotina</taxon>
        <taxon>Endogonomycetes</taxon>
        <taxon>Endogonales</taxon>
        <taxon>Endogonaceae</taxon>
        <taxon>Jimgerdemannia</taxon>
    </lineage>
</organism>
<dbReference type="AlphaFoldDB" id="A0A433C688"/>
<protein>
    <submittedName>
        <fullName evidence="1">Uncharacterized protein</fullName>
    </submittedName>
</protein>
<proteinExistence type="predicted"/>
<evidence type="ECO:0000313" key="1">
    <source>
        <dbReference type="EMBL" id="RUP34080.1"/>
    </source>
</evidence>
<dbReference type="Proteomes" id="UP000268093">
    <property type="component" value="Unassembled WGS sequence"/>
</dbReference>
<dbReference type="EMBL" id="RBNI01013325">
    <property type="protein sequence ID" value="RUP34080.1"/>
    <property type="molecule type" value="Genomic_DNA"/>
</dbReference>
<gene>
    <name evidence="1" type="ORF">BC936DRAFT_138545</name>
</gene>
<name>A0A433C688_9FUNG</name>
<sequence length="102" mass="11108">MTGGLTCIIPSHLTPKRQARVLAHHRAKLVFATRDLAATAAEKVVANIKAETPIAEMYERSGDFLPLAGIMPPPFEGTVDGFETQFSTNHTTFRLDVRGSIT</sequence>
<accession>A0A433C688</accession>
<keyword evidence="2" id="KW-1185">Reference proteome</keyword>
<dbReference type="OrthoDB" id="191139at2759"/>